<dbReference type="PROSITE" id="PS51128">
    <property type="entry name" value="ZF_DKSA_2"/>
    <property type="match status" value="1"/>
</dbReference>
<protein>
    <submittedName>
        <fullName evidence="2">TraR/DksA family transcriptional regulator</fullName>
    </submittedName>
</protein>
<dbReference type="PANTHER" id="PTHR33823:SF4">
    <property type="entry name" value="GENERAL STRESS PROTEIN 16O"/>
    <property type="match status" value="1"/>
</dbReference>
<proteinExistence type="predicted"/>
<reference evidence="2 3" key="1">
    <citation type="submission" date="2020-03" db="EMBL/GenBank/DDBJ databases">
        <title>Two novel Motilibacter sp.</title>
        <authorList>
            <person name="Liu S."/>
        </authorList>
    </citation>
    <scope>NUCLEOTIDE SEQUENCE [LARGE SCALE GENOMIC DNA]</scope>
    <source>
        <strain evidence="2 3">E257</strain>
    </source>
</reference>
<organism evidence="2 3">
    <name type="scientific">Motilibacter deserti</name>
    <dbReference type="NCBI Taxonomy" id="2714956"/>
    <lineage>
        <taxon>Bacteria</taxon>
        <taxon>Bacillati</taxon>
        <taxon>Actinomycetota</taxon>
        <taxon>Actinomycetes</taxon>
        <taxon>Motilibacterales</taxon>
        <taxon>Motilibacteraceae</taxon>
        <taxon>Motilibacter</taxon>
    </lineage>
</organism>
<evidence type="ECO:0000256" key="1">
    <source>
        <dbReference type="PROSITE-ProRule" id="PRU00510"/>
    </source>
</evidence>
<gene>
    <name evidence="2" type="ORF">G9H71_12675</name>
</gene>
<evidence type="ECO:0000313" key="2">
    <source>
        <dbReference type="EMBL" id="NHC14634.1"/>
    </source>
</evidence>
<sequence>MPACPQPTTDDLAALRALLEAARADRRHSLAVAGPSPQDDPVGVAALAAEARDLAEIEAALARMDAGTYGRCTCCSAAIPLPRLEARPQARGCAGCPRAERVGG</sequence>
<evidence type="ECO:0000313" key="3">
    <source>
        <dbReference type="Proteomes" id="UP000800981"/>
    </source>
</evidence>
<dbReference type="PANTHER" id="PTHR33823">
    <property type="entry name" value="RNA POLYMERASE-BINDING TRANSCRIPTION FACTOR DKSA-RELATED"/>
    <property type="match status" value="1"/>
</dbReference>
<comment type="caution">
    <text evidence="2">The sequence shown here is derived from an EMBL/GenBank/DDBJ whole genome shotgun (WGS) entry which is preliminary data.</text>
</comment>
<accession>A0ABX0GXY4</accession>
<dbReference type="Proteomes" id="UP000800981">
    <property type="component" value="Unassembled WGS sequence"/>
</dbReference>
<keyword evidence="3" id="KW-1185">Reference proteome</keyword>
<name>A0ABX0GXY4_9ACTN</name>
<dbReference type="Gene3D" id="1.20.120.910">
    <property type="entry name" value="DksA, coiled-coil domain"/>
    <property type="match status" value="1"/>
</dbReference>
<dbReference type="EMBL" id="JAANNP010000008">
    <property type="protein sequence ID" value="NHC14634.1"/>
    <property type="molecule type" value="Genomic_DNA"/>
</dbReference>
<feature type="zinc finger region" description="dksA C4-type" evidence="1">
    <location>
        <begin position="72"/>
        <end position="96"/>
    </location>
</feature>